<proteinExistence type="predicted"/>
<dbReference type="GeneID" id="19114390"/>
<feature type="compositionally biased region" description="Basic and acidic residues" evidence="1">
    <location>
        <begin position="271"/>
        <end position="287"/>
    </location>
</feature>
<organism evidence="2 3">
    <name type="scientific">Baudoinia panamericana (strain UAMH 10762)</name>
    <name type="common">Angels' share fungus</name>
    <name type="synonym">Baudoinia compniacensis (strain UAMH 10762)</name>
    <dbReference type="NCBI Taxonomy" id="717646"/>
    <lineage>
        <taxon>Eukaryota</taxon>
        <taxon>Fungi</taxon>
        <taxon>Dikarya</taxon>
        <taxon>Ascomycota</taxon>
        <taxon>Pezizomycotina</taxon>
        <taxon>Dothideomycetes</taxon>
        <taxon>Dothideomycetidae</taxon>
        <taxon>Mycosphaerellales</taxon>
        <taxon>Teratosphaeriaceae</taxon>
        <taxon>Baudoinia</taxon>
    </lineage>
</organism>
<dbReference type="GO" id="GO:0005634">
    <property type="term" value="C:nucleus"/>
    <property type="evidence" value="ECO:0007669"/>
    <property type="project" value="TreeGrafter"/>
</dbReference>
<evidence type="ECO:0000313" key="3">
    <source>
        <dbReference type="Proteomes" id="UP000011761"/>
    </source>
</evidence>
<accession>M2NE56</accession>
<gene>
    <name evidence="2" type="ORF">BAUCODRAFT_444485</name>
</gene>
<feature type="compositionally biased region" description="Basic and acidic residues" evidence="1">
    <location>
        <begin position="319"/>
        <end position="362"/>
    </location>
</feature>
<dbReference type="HOGENOM" id="CLU_030082_0_0_1"/>
<keyword evidence="3" id="KW-1185">Reference proteome</keyword>
<evidence type="ECO:0000256" key="1">
    <source>
        <dbReference type="SAM" id="MobiDB-lite"/>
    </source>
</evidence>
<feature type="compositionally biased region" description="Basic and acidic residues" evidence="1">
    <location>
        <begin position="170"/>
        <end position="180"/>
    </location>
</feature>
<protein>
    <submittedName>
        <fullName evidence="2">Uncharacterized protein</fullName>
    </submittedName>
</protein>
<name>M2NE56_BAUPA</name>
<dbReference type="InterPro" id="IPR019416">
    <property type="entry name" value="NCBP3"/>
</dbReference>
<dbReference type="EMBL" id="KB445554">
    <property type="protein sequence ID" value="EMC97230.1"/>
    <property type="molecule type" value="Genomic_DNA"/>
</dbReference>
<reference evidence="2 3" key="1">
    <citation type="journal article" date="2012" name="PLoS Pathog.">
        <title>Diverse lifestyles and strategies of plant pathogenesis encoded in the genomes of eighteen Dothideomycetes fungi.</title>
        <authorList>
            <person name="Ohm R.A."/>
            <person name="Feau N."/>
            <person name="Henrissat B."/>
            <person name="Schoch C.L."/>
            <person name="Horwitz B.A."/>
            <person name="Barry K.W."/>
            <person name="Condon B.J."/>
            <person name="Copeland A.C."/>
            <person name="Dhillon B."/>
            <person name="Glaser F."/>
            <person name="Hesse C.N."/>
            <person name="Kosti I."/>
            <person name="LaButti K."/>
            <person name="Lindquist E.A."/>
            <person name="Lucas S."/>
            <person name="Salamov A.A."/>
            <person name="Bradshaw R.E."/>
            <person name="Ciuffetti L."/>
            <person name="Hamelin R.C."/>
            <person name="Kema G.H.J."/>
            <person name="Lawrence C."/>
            <person name="Scott J.A."/>
            <person name="Spatafora J.W."/>
            <person name="Turgeon B.G."/>
            <person name="de Wit P.J.G.M."/>
            <person name="Zhong S."/>
            <person name="Goodwin S.B."/>
            <person name="Grigoriev I.V."/>
        </authorList>
    </citation>
    <scope>NUCLEOTIDE SEQUENCE [LARGE SCALE GENOMIC DNA]</scope>
    <source>
        <strain evidence="2 3">UAMH 10762</strain>
    </source>
</reference>
<evidence type="ECO:0000313" key="2">
    <source>
        <dbReference type="EMBL" id="EMC97230.1"/>
    </source>
</evidence>
<feature type="compositionally biased region" description="Polar residues" evidence="1">
    <location>
        <begin position="294"/>
        <end position="307"/>
    </location>
</feature>
<dbReference type="OrthoDB" id="422106at2759"/>
<dbReference type="GO" id="GO:0003729">
    <property type="term" value="F:mRNA binding"/>
    <property type="evidence" value="ECO:0007669"/>
    <property type="project" value="InterPro"/>
</dbReference>
<feature type="compositionally biased region" description="Basic and acidic residues" evidence="1">
    <location>
        <begin position="430"/>
        <end position="439"/>
    </location>
</feature>
<feature type="region of interest" description="Disordered" evidence="1">
    <location>
        <begin position="150"/>
        <end position="453"/>
    </location>
</feature>
<dbReference type="AlphaFoldDB" id="M2NE56"/>
<dbReference type="PANTHER" id="PTHR16291">
    <property type="entry name" value="NUCLEAR CAP-BINDING PROTEIN SUBUNIT 3"/>
    <property type="match status" value="1"/>
</dbReference>
<feature type="compositionally biased region" description="Basic and acidic residues" evidence="1">
    <location>
        <begin position="241"/>
        <end position="254"/>
    </location>
</feature>
<dbReference type="OMA" id="TFEASMY"/>
<dbReference type="Pfam" id="PF10309">
    <property type="entry name" value="NCBP3"/>
    <property type="match status" value="1"/>
</dbReference>
<sequence>MHEVADEVPEEGEVQPDAPSLIKVHVRGLETFSSQDVKNFAHDFYASELLRHVQWVDDTSANIVYETEIAAAEALQALSAEEVADPMQLRPAKRLATHPDAELYVRQAKESDVKIKNAHVYSTYYLRNADDPENPHGNFRGKRRFNERGYRSRDYSFKRQRRERGDEEGDSGRRGSKDEPFDVNLYDDDPVSVAARDERRGSKNSHSGSDQNGRKQLRFEEELFTAKQNGRLRNRSASPMRDGDGRFGFEENQPRRRTARPRSPTPPRIRAGRDNRAARDDLRKELFPGKAPSSGYSTTNGYPNGSNDLFPHRSSPPKGPRELFPSHKRQDARDIDSEFRKVTTDIDSRPKREPDDKPRDLFARISGGPKAKNSYGRLQDGMEQDAEPSFSFKGAGKAENGGFSIRGASREKSASSQVKELFPIKSGGDGGRDLFDGRIKGRGSQRQRAEDLF</sequence>
<dbReference type="Proteomes" id="UP000011761">
    <property type="component" value="Unassembled WGS sequence"/>
</dbReference>
<dbReference type="eggNOG" id="ENOG502S34X">
    <property type="taxonomic scope" value="Eukaryota"/>
</dbReference>
<dbReference type="RefSeq" id="XP_007675715.1">
    <property type="nucleotide sequence ID" value="XM_007677525.1"/>
</dbReference>
<dbReference type="PANTHER" id="PTHR16291:SF0">
    <property type="entry name" value="NUCLEAR CAP-BINDING PROTEIN SUBUNIT 3"/>
    <property type="match status" value="1"/>
</dbReference>
<dbReference type="KEGG" id="bcom:BAUCODRAFT_444485"/>
<dbReference type="GO" id="GO:0000340">
    <property type="term" value="F:RNA 7-methylguanosine cap binding"/>
    <property type="evidence" value="ECO:0007669"/>
    <property type="project" value="InterPro"/>
</dbReference>